<dbReference type="PANTHER" id="PTHR45033:SF2">
    <property type="entry name" value="ZINC-TYPE ALCOHOL DEHYDROGENASE-LIKE PROTEIN C1773.06C"/>
    <property type="match status" value="1"/>
</dbReference>
<dbReference type="CDD" id="cd08276">
    <property type="entry name" value="MDR7"/>
    <property type="match status" value="1"/>
</dbReference>
<comment type="caution">
    <text evidence="2">The sequence shown here is derived from an EMBL/GenBank/DDBJ whole genome shotgun (WGS) entry which is preliminary data.</text>
</comment>
<protein>
    <submittedName>
        <fullName evidence="2">NADPH:quinone reductase-like Zn-dependent oxidoreductase</fullName>
    </submittedName>
</protein>
<organism evidence="2 3">
    <name type="scientific">Bradyrhizobium elkanii</name>
    <dbReference type="NCBI Taxonomy" id="29448"/>
    <lineage>
        <taxon>Bacteria</taxon>
        <taxon>Pseudomonadati</taxon>
        <taxon>Pseudomonadota</taxon>
        <taxon>Alphaproteobacteria</taxon>
        <taxon>Hyphomicrobiales</taxon>
        <taxon>Nitrobacteraceae</taxon>
        <taxon>Bradyrhizobium</taxon>
    </lineage>
</organism>
<dbReference type="Gene3D" id="3.90.180.10">
    <property type="entry name" value="Medium-chain alcohol dehydrogenases, catalytic domain"/>
    <property type="match status" value="1"/>
</dbReference>
<dbReference type="SUPFAM" id="SSF51735">
    <property type="entry name" value="NAD(P)-binding Rossmann-fold domains"/>
    <property type="match status" value="1"/>
</dbReference>
<dbReference type="Pfam" id="PF00107">
    <property type="entry name" value="ADH_zinc_N"/>
    <property type="match status" value="1"/>
</dbReference>
<dbReference type="Gene3D" id="3.40.50.720">
    <property type="entry name" value="NAD(P)-binding Rossmann-like Domain"/>
    <property type="match status" value="1"/>
</dbReference>
<dbReference type="PANTHER" id="PTHR45033">
    <property type="match status" value="1"/>
</dbReference>
<dbReference type="SMART" id="SM00829">
    <property type="entry name" value="PKS_ER"/>
    <property type="match status" value="1"/>
</dbReference>
<dbReference type="InterPro" id="IPR036291">
    <property type="entry name" value="NAD(P)-bd_dom_sf"/>
</dbReference>
<dbReference type="Proteomes" id="UP001565471">
    <property type="component" value="Unassembled WGS sequence"/>
</dbReference>
<dbReference type="InterPro" id="IPR013149">
    <property type="entry name" value="ADH-like_C"/>
</dbReference>
<dbReference type="SUPFAM" id="SSF50129">
    <property type="entry name" value="GroES-like"/>
    <property type="match status" value="1"/>
</dbReference>
<dbReference type="Pfam" id="PF08240">
    <property type="entry name" value="ADH_N"/>
    <property type="match status" value="1"/>
</dbReference>
<keyword evidence="3" id="KW-1185">Reference proteome</keyword>
<reference evidence="2 3" key="1">
    <citation type="submission" date="2024-07" db="EMBL/GenBank/DDBJ databases">
        <title>Genomic Encyclopedia of Type Strains, Phase V (KMG-V): Genome sequencing to study the core and pangenomes of soil and plant-associated prokaryotes.</title>
        <authorList>
            <person name="Whitman W."/>
        </authorList>
    </citation>
    <scope>NUCLEOTIDE SEQUENCE [LARGE SCALE GENOMIC DNA]</scope>
    <source>
        <strain evidence="2 3">USDA 415</strain>
    </source>
</reference>
<accession>A0ABV4F5Y0</accession>
<evidence type="ECO:0000313" key="3">
    <source>
        <dbReference type="Proteomes" id="UP001565471"/>
    </source>
</evidence>
<dbReference type="InterPro" id="IPR011032">
    <property type="entry name" value="GroES-like_sf"/>
</dbReference>
<feature type="domain" description="Enoyl reductase (ER)" evidence="1">
    <location>
        <begin position="11"/>
        <end position="336"/>
    </location>
</feature>
<name>A0ABV4F5Y0_BRAEL</name>
<evidence type="ECO:0000313" key="2">
    <source>
        <dbReference type="EMBL" id="MEY9318691.1"/>
    </source>
</evidence>
<dbReference type="InterPro" id="IPR013154">
    <property type="entry name" value="ADH-like_N"/>
</dbReference>
<gene>
    <name evidence="2" type="ORF">ABIF29_005490</name>
</gene>
<dbReference type="InterPro" id="IPR052711">
    <property type="entry name" value="Zinc_ADH-like"/>
</dbReference>
<evidence type="ECO:0000259" key="1">
    <source>
        <dbReference type="SMART" id="SM00829"/>
    </source>
</evidence>
<dbReference type="InterPro" id="IPR020843">
    <property type="entry name" value="ER"/>
</dbReference>
<sequence>MRVWTVTEPWGTENLALSEVADPLPNDGEVRIRMRAASLNYRDLLIVSGRHVGGALRNGAPIIPLGDGCGVIDMVGEGVERFQVGDRVIPLMIPNWRSGPVTPAKMAGALGLHTAGLARELAVFDESHLIKAPAYLTDHEAACLACATLTAWSALFEGRGLRPGEVAVIQGTGSVSLALLQFAKAAGLRTIVTSSSDEKLASVRALGAAHGINYRTQTKWADAVRDLTDGAGADFILDMGAMGSLAESLRALRMEGQIAVVGILDGSSALEPAQLLASAARIRGITVGSSEMFNAMTRALTLHEIHPVVGKVLAWTEAPTGFEMLGTGNQFGKVVLEF</sequence>
<proteinExistence type="predicted"/>
<dbReference type="EMBL" id="JBGBZA010000002">
    <property type="protein sequence ID" value="MEY9318691.1"/>
    <property type="molecule type" value="Genomic_DNA"/>
</dbReference>